<reference evidence="1 2" key="1">
    <citation type="submission" date="2019-12" db="EMBL/GenBank/DDBJ databases">
        <authorList>
            <person name="Alioto T."/>
            <person name="Alioto T."/>
            <person name="Gomez Garrido J."/>
        </authorList>
    </citation>
    <scope>NUCLEOTIDE SEQUENCE [LARGE SCALE GENOMIC DNA]</scope>
</reference>
<accession>A0A8S0Q1C5</accession>
<proteinExistence type="predicted"/>
<dbReference type="AlphaFoldDB" id="A0A8S0Q1C5"/>
<dbReference type="Proteomes" id="UP000594638">
    <property type="component" value="Unassembled WGS sequence"/>
</dbReference>
<organism evidence="1 2">
    <name type="scientific">Olea europaea subsp. europaea</name>
    <dbReference type="NCBI Taxonomy" id="158383"/>
    <lineage>
        <taxon>Eukaryota</taxon>
        <taxon>Viridiplantae</taxon>
        <taxon>Streptophyta</taxon>
        <taxon>Embryophyta</taxon>
        <taxon>Tracheophyta</taxon>
        <taxon>Spermatophyta</taxon>
        <taxon>Magnoliopsida</taxon>
        <taxon>eudicotyledons</taxon>
        <taxon>Gunneridae</taxon>
        <taxon>Pentapetalae</taxon>
        <taxon>asterids</taxon>
        <taxon>lamiids</taxon>
        <taxon>Lamiales</taxon>
        <taxon>Oleaceae</taxon>
        <taxon>Oleeae</taxon>
        <taxon>Olea</taxon>
    </lineage>
</organism>
<evidence type="ECO:0000313" key="1">
    <source>
        <dbReference type="EMBL" id="CAA2960676.1"/>
    </source>
</evidence>
<protein>
    <submittedName>
        <fullName evidence="1">Uncharacterized protein</fullName>
    </submittedName>
</protein>
<evidence type="ECO:0000313" key="2">
    <source>
        <dbReference type="Proteomes" id="UP000594638"/>
    </source>
</evidence>
<gene>
    <name evidence="1" type="ORF">OLEA9_A063296</name>
</gene>
<dbReference type="EMBL" id="CACTIH010000430">
    <property type="protein sequence ID" value="CAA2960676.1"/>
    <property type="molecule type" value="Genomic_DNA"/>
</dbReference>
<comment type="caution">
    <text evidence="1">The sequence shown here is derived from an EMBL/GenBank/DDBJ whole genome shotgun (WGS) entry which is preliminary data.</text>
</comment>
<keyword evidence="2" id="KW-1185">Reference proteome</keyword>
<sequence length="74" mass="8125">MDLGVHGLKRCSTMVTTVETCDEIEIVLKVIPKVEPEVNLKGTLATKVGPMTFLRKTFEVTLGPRPLGKCLVNQ</sequence>
<dbReference type="Gramene" id="OE9A063296T1">
    <property type="protein sequence ID" value="OE9A063296C1"/>
    <property type="gene ID" value="OE9A063296"/>
</dbReference>
<name>A0A8S0Q1C5_OLEEU</name>